<dbReference type="Gene3D" id="3.30.1240.10">
    <property type="match status" value="1"/>
</dbReference>
<dbReference type="EMBL" id="AKKV01000031">
    <property type="protein sequence ID" value="EIT84569.1"/>
    <property type="molecule type" value="Genomic_DNA"/>
</dbReference>
<dbReference type="STRING" id="1196324.A374_14615"/>
<dbReference type="AlphaFoldDB" id="I8AGP9"/>
<dbReference type="InterPro" id="IPR000150">
    <property type="entry name" value="Cof"/>
</dbReference>
<dbReference type="Proteomes" id="UP000004080">
    <property type="component" value="Unassembled WGS sequence"/>
</dbReference>
<dbReference type="PANTHER" id="PTHR10000">
    <property type="entry name" value="PHOSPHOSERINE PHOSPHATASE"/>
    <property type="match status" value="1"/>
</dbReference>
<dbReference type="GO" id="GO:0000287">
    <property type="term" value="F:magnesium ion binding"/>
    <property type="evidence" value="ECO:0007669"/>
    <property type="project" value="TreeGrafter"/>
</dbReference>
<comment type="caution">
    <text evidence="1">The sequence shown here is derived from an EMBL/GenBank/DDBJ whole genome shotgun (WGS) entry which is preliminary data.</text>
</comment>
<dbReference type="Pfam" id="PF08282">
    <property type="entry name" value="Hydrolase_3"/>
    <property type="match status" value="1"/>
</dbReference>
<dbReference type="SFLD" id="SFLDG01140">
    <property type="entry name" value="C2.B:_Phosphomannomutase_and_P"/>
    <property type="match status" value="1"/>
</dbReference>
<dbReference type="SFLD" id="SFLDS00003">
    <property type="entry name" value="Haloacid_Dehalogenase"/>
    <property type="match status" value="1"/>
</dbReference>
<evidence type="ECO:0000313" key="1">
    <source>
        <dbReference type="EMBL" id="EIT84569.1"/>
    </source>
</evidence>
<gene>
    <name evidence="1" type="ORF">A374_14615</name>
</gene>
<dbReference type="InterPro" id="IPR036412">
    <property type="entry name" value="HAD-like_sf"/>
</dbReference>
<evidence type="ECO:0000313" key="2">
    <source>
        <dbReference type="Proteomes" id="UP000004080"/>
    </source>
</evidence>
<sequence length="268" mass="30416">MKPHLIALDLDGTLLRDDKTISTFTKQIIKKAQENGHIVCISTGRPYRASAMYYKELDLQTPIVNFNGAFVHHPKDASFGVYHSPMELHHAKKVIQTAEEFSVKNIMAEVLDDVYLRHHDEVIVNTFIMGENPAHTGDLRHVLQDHPTSILIHPYDEHEKELREQLQKEHAEVIDQRSWGTPWNIVEVIKSGLNKAIGLRHITDYYNIPQERVIAFGDEDNDLEMIEFAGHGVAMGNAIAPLKNIANTVTKTNEEDGIALYLKEILSL</sequence>
<proteinExistence type="predicted"/>
<dbReference type="eggNOG" id="COG0561">
    <property type="taxonomic scope" value="Bacteria"/>
</dbReference>
<reference evidence="1 2" key="1">
    <citation type="journal article" date="2012" name="J. Bacteriol.">
        <title>Genome of Bacillus macauensis ZFHKF-1, a Long-Chain-Forming Bacterium.</title>
        <authorList>
            <person name="Cai L."/>
            <person name="Zhang T."/>
        </authorList>
    </citation>
    <scope>NUCLEOTIDE SEQUENCE [LARGE SCALE GENOMIC DNA]</scope>
    <source>
        <strain evidence="1 2">ZFHKF-1</strain>
    </source>
</reference>
<dbReference type="GO" id="GO:0016791">
    <property type="term" value="F:phosphatase activity"/>
    <property type="evidence" value="ECO:0007669"/>
    <property type="project" value="TreeGrafter"/>
</dbReference>
<dbReference type="RefSeq" id="WP_007202999.1">
    <property type="nucleotide sequence ID" value="NZ_AKKV01000031.1"/>
</dbReference>
<dbReference type="OrthoDB" id="9781413at2"/>
<dbReference type="InterPro" id="IPR023214">
    <property type="entry name" value="HAD_sf"/>
</dbReference>
<dbReference type="InterPro" id="IPR006379">
    <property type="entry name" value="HAD-SF_hydro_IIB"/>
</dbReference>
<dbReference type="CDD" id="cd07516">
    <property type="entry name" value="HAD_Pase"/>
    <property type="match status" value="1"/>
</dbReference>
<dbReference type="NCBIfam" id="TIGR00099">
    <property type="entry name" value="Cof-subfamily"/>
    <property type="match status" value="1"/>
</dbReference>
<organism evidence="1 2">
    <name type="scientific">Fictibacillus macauensis ZFHKF-1</name>
    <dbReference type="NCBI Taxonomy" id="1196324"/>
    <lineage>
        <taxon>Bacteria</taxon>
        <taxon>Bacillati</taxon>
        <taxon>Bacillota</taxon>
        <taxon>Bacilli</taxon>
        <taxon>Bacillales</taxon>
        <taxon>Fictibacillaceae</taxon>
        <taxon>Fictibacillus</taxon>
    </lineage>
</organism>
<keyword evidence="1" id="KW-0378">Hydrolase</keyword>
<name>I8AGP9_9BACL</name>
<keyword evidence="2" id="KW-1185">Reference proteome</keyword>
<dbReference type="Gene3D" id="3.40.50.1000">
    <property type="entry name" value="HAD superfamily/HAD-like"/>
    <property type="match status" value="1"/>
</dbReference>
<dbReference type="PANTHER" id="PTHR10000:SF23">
    <property type="entry name" value="5-AMINO-6-(5-PHOSPHO-D-RIBITYLAMINO)URACIL PHOSPHATASE YITU"/>
    <property type="match status" value="1"/>
</dbReference>
<dbReference type="PATRIC" id="fig|1196324.3.peg.2987"/>
<dbReference type="GO" id="GO:0005829">
    <property type="term" value="C:cytosol"/>
    <property type="evidence" value="ECO:0007669"/>
    <property type="project" value="TreeGrafter"/>
</dbReference>
<accession>I8AGP9</accession>
<dbReference type="NCBIfam" id="TIGR01484">
    <property type="entry name" value="HAD-SF-IIB"/>
    <property type="match status" value="1"/>
</dbReference>
<dbReference type="SUPFAM" id="SSF56784">
    <property type="entry name" value="HAD-like"/>
    <property type="match status" value="1"/>
</dbReference>
<protein>
    <submittedName>
        <fullName evidence="1">Cof family hydrolase</fullName>
    </submittedName>
</protein>